<name>A0A437A8P2_ARTFL</name>
<feature type="domain" description="PD-(D/E)XK nuclease-like" evidence="2">
    <location>
        <begin position="221"/>
        <end position="504"/>
    </location>
</feature>
<dbReference type="InterPro" id="IPR046797">
    <property type="entry name" value="PDDEXK_12"/>
</dbReference>
<keyword evidence="4" id="KW-1185">Reference proteome</keyword>
<dbReference type="Proteomes" id="UP000283090">
    <property type="component" value="Unassembled WGS sequence"/>
</dbReference>
<sequence>MTAEHEQKLEHSRVLDWILAAADNGHDPNQTGYEIAHTIHQPKAPATPSRALNRLRITDTPGSSHKRKRSTAGTGTTNADDEALVPKKQFRASKRTELDAGEHVYPADSVSQLDTNAPQSSRTNTYKTAASSGTPKSGKLGVLRQSSLNFTFLGVSGRAGLAANANKENVPADIQRTVHNLRVSFTPVGMMCSCIQGVITEQWPYEPWVGGTFSRKRCNNKRRHTQEVEFAIQITQRAENLQSKLTEETGWLTITQNILEFVSGPTQEYHPVTVEPVTTVDINRDMLPSANSVSTRLYSKFLATEPRREPRSIPSASPGLLPVRADIAVNVNLENSDIESTKKKITDTFGGYPMPFAGAAFSPILTISCKSQDGNGLEAELKSTLCASALLESWHRLGNPKSTTRDNGTPAARDPSSEGYPKRRRNITVDDVMAIQETGVDHIVTLQVLSYMWSFSVVFTDPAEPNDKNTPQSRTVLGPFHIGDIRTPTGVYAVLRFLDKLFKYKISVWLPGMLERDAA</sequence>
<dbReference type="EMBL" id="SAEB01000003">
    <property type="protein sequence ID" value="RVD87300.1"/>
    <property type="molecule type" value="Genomic_DNA"/>
</dbReference>
<dbReference type="OrthoDB" id="5281344at2759"/>
<organism evidence="3 4">
    <name type="scientific">Arthrobotrys flagrans</name>
    <name type="common">Nematode-trapping fungus</name>
    <name type="synonym">Trichothecium flagrans</name>
    <dbReference type="NCBI Taxonomy" id="97331"/>
    <lineage>
        <taxon>Eukaryota</taxon>
        <taxon>Fungi</taxon>
        <taxon>Dikarya</taxon>
        <taxon>Ascomycota</taxon>
        <taxon>Pezizomycotina</taxon>
        <taxon>Orbiliomycetes</taxon>
        <taxon>Orbiliales</taxon>
        <taxon>Orbiliaceae</taxon>
        <taxon>Arthrobotrys</taxon>
    </lineage>
</organism>
<evidence type="ECO:0000313" key="3">
    <source>
        <dbReference type="EMBL" id="RVD87300.1"/>
    </source>
</evidence>
<dbReference type="RefSeq" id="XP_067492844.1">
    <property type="nucleotide sequence ID" value="XM_067630175.1"/>
</dbReference>
<evidence type="ECO:0000313" key="4">
    <source>
        <dbReference type="Proteomes" id="UP000283090"/>
    </source>
</evidence>
<proteinExistence type="predicted"/>
<feature type="region of interest" description="Disordered" evidence="1">
    <location>
        <begin position="397"/>
        <end position="423"/>
    </location>
</feature>
<comment type="caution">
    <text evidence="3">The sequence shown here is derived from an EMBL/GenBank/DDBJ whole genome shotgun (WGS) entry which is preliminary data.</text>
</comment>
<gene>
    <name evidence="3" type="ORF">DFL_001541</name>
</gene>
<reference evidence="3 4" key="1">
    <citation type="submission" date="2019-01" db="EMBL/GenBank/DDBJ databases">
        <title>Intercellular communication is required for trap formation in the nematode-trapping fungus Duddingtonia flagrans.</title>
        <authorList>
            <person name="Youssar L."/>
            <person name="Wernet V."/>
            <person name="Hensel N."/>
            <person name="Hildebrandt H.-G."/>
            <person name="Fischer R."/>
        </authorList>
    </citation>
    <scope>NUCLEOTIDE SEQUENCE [LARGE SCALE GENOMIC DNA]</scope>
    <source>
        <strain evidence="3 4">CBS H-5679</strain>
    </source>
</reference>
<evidence type="ECO:0000256" key="1">
    <source>
        <dbReference type="SAM" id="MobiDB-lite"/>
    </source>
</evidence>
<protein>
    <recommendedName>
        <fullName evidence="2">PD-(D/E)XK nuclease-like domain-containing protein</fullName>
    </recommendedName>
</protein>
<dbReference type="GeneID" id="93583852"/>
<dbReference type="Pfam" id="PF20516">
    <property type="entry name" value="PDDEXK_12"/>
    <property type="match status" value="1"/>
</dbReference>
<feature type="region of interest" description="Disordered" evidence="1">
    <location>
        <begin position="39"/>
        <end position="140"/>
    </location>
</feature>
<accession>A0A437A8P2</accession>
<dbReference type="AlphaFoldDB" id="A0A437A8P2"/>
<evidence type="ECO:0000259" key="2">
    <source>
        <dbReference type="Pfam" id="PF20516"/>
    </source>
</evidence>
<feature type="compositionally biased region" description="Polar residues" evidence="1">
    <location>
        <begin position="109"/>
        <end position="135"/>
    </location>
</feature>
<dbReference type="VEuPathDB" id="FungiDB:DFL_001541"/>